<evidence type="ECO:0000256" key="1">
    <source>
        <dbReference type="ARBA" id="ARBA00010560"/>
    </source>
</evidence>
<feature type="compositionally biased region" description="Polar residues" evidence="2">
    <location>
        <begin position="485"/>
        <end position="494"/>
    </location>
</feature>
<proteinExistence type="inferred from homology"/>
<organism evidence="3">
    <name type="scientific">Schistocephalus solidus</name>
    <name type="common">Tapeworm</name>
    <dbReference type="NCBI Taxonomy" id="70667"/>
    <lineage>
        <taxon>Eukaryota</taxon>
        <taxon>Metazoa</taxon>
        <taxon>Spiralia</taxon>
        <taxon>Lophotrochozoa</taxon>
        <taxon>Platyhelminthes</taxon>
        <taxon>Cestoda</taxon>
        <taxon>Eucestoda</taxon>
        <taxon>Diphyllobothriidea</taxon>
        <taxon>Diphyllobothriidae</taxon>
        <taxon>Schistocephalus</taxon>
    </lineage>
</organism>
<protein>
    <submittedName>
        <fullName evidence="3">Round spermatid basic protein 1-like protein</fullName>
    </submittedName>
</protein>
<sequence>MCIPLGETAGNDETMTSKCSGERTKNHDPLAHILKTRQRPTICSSPRRHLSELMYIEQYENGGGYALHAYADELARLSKEEVNLLAKKFLRNLFLERRKKGVAVPFSYFCIGVVHGAAKVMPELLQYMTEKHPSLVVTTNPLEAKNASCTTPLKDFCDAVFRTYCNGLYRHGPMHAVSLVGVKGEERGKFCQDVLDMISRDPFLRLVLPWGELSSLHGMDPHKSDDGPILWVRPGEQALPLHGSFPKTRSRKAAKFSLGTFSSSRLSSPRQILVPDRTACHADHADDGLQRHTTAAVGLLKAIYPPQFTTTTSTNYSYPCTPDFSSSPYSLDSLSGRIVKDVVVFDPRHYWDLVERLNLDIMEPPASQCGNYWADDGELNLLRMEGYRYVRLPLRDNDIYFLPRNVVHQFKTVSAVTSIAWHARLASYYSSPEPSTSNSVEEVAACPTSPCLLINSPSLLCASTESMAKARPSKRPRSSPSTTPDSNGDSSVVTDQCPINPKESHPNNSTEQQKLDATSSLHPCGH</sequence>
<evidence type="ECO:0000313" key="3">
    <source>
        <dbReference type="EMBL" id="JAP40561.1"/>
    </source>
</evidence>
<dbReference type="PANTHER" id="PTHR13354">
    <property type="entry name" value="ROUND SPERMATID BASIC PROTEIN 1"/>
    <property type="match status" value="1"/>
</dbReference>
<dbReference type="GO" id="GO:0005634">
    <property type="term" value="C:nucleus"/>
    <property type="evidence" value="ECO:0007669"/>
    <property type="project" value="InterPro"/>
</dbReference>
<dbReference type="InterPro" id="IPR026306">
    <property type="entry name" value="RSBN1/Dpy-2/CEP530"/>
</dbReference>
<dbReference type="PANTHER" id="PTHR13354:SF11">
    <property type="entry name" value="LYSINE-SPECIFIC DEMETHYLASE 9"/>
    <property type="match status" value="1"/>
</dbReference>
<feature type="region of interest" description="Disordered" evidence="2">
    <location>
        <begin position="465"/>
        <end position="526"/>
    </location>
</feature>
<dbReference type="EMBL" id="GEEE01021637">
    <property type="protein sequence ID" value="JAP41588.1"/>
    <property type="molecule type" value="Transcribed_RNA"/>
</dbReference>
<reference evidence="3" key="1">
    <citation type="submission" date="2016-01" db="EMBL/GenBank/DDBJ databases">
        <title>Reference transcriptome for the parasite Schistocephalus solidus: insights into the molecular evolution of parasitism.</title>
        <authorList>
            <person name="Hebert F.O."/>
            <person name="Grambauer S."/>
            <person name="Barber I."/>
            <person name="Landry C.R."/>
            <person name="Aubin-Horth N."/>
        </authorList>
    </citation>
    <scope>NUCLEOTIDE SEQUENCE</scope>
</reference>
<name>A0A0X3NKS5_SCHSO</name>
<dbReference type="EMBL" id="GEEE01022664">
    <property type="protein sequence ID" value="JAP40561.1"/>
    <property type="molecule type" value="Transcribed_RNA"/>
</dbReference>
<comment type="similarity">
    <text evidence="1">Belongs to the round spermatid basic protein 1 family.</text>
</comment>
<gene>
    <name evidence="3" type="primary">RSBNL</name>
    <name evidence="3" type="ORF">TR147487</name>
</gene>
<evidence type="ECO:0000256" key="2">
    <source>
        <dbReference type="SAM" id="MobiDB-lite"/>
    </source>
</evidence>
<feature type="compositionally biased region" description="Polar residues" evidence="2">
    <location>
        <begin position="506"/>
        <end position="526"/>
    </location>
</feature>
<accession>A0A0X3NKS5</accession>
<dbReference type="AlphaFoldDB" id="A0A0X3NKS5"/>
<feature type="region of interest" description="Disordered" evidence="2">
    <location>
        <begin position="1"/>
        <end position="24"/>
    </location>
</feature>